<dbReference type="EMBL" id="JBHSFW010000016">
    <property type="protein sequence ID" value="MFC4620146.1"/>
    <property type="molecule type" value="Genomic_DNA"/>
</dbReference>
<accession>A0ABV9GTC1</accession>
<reference evidence="3" key="1">
    <citation type="journal article" date="2019" name="Int. J. Syst. Evol. Microbiol.">
        <title>The Global Catalogue of Microorganisms (GCM) 10K type strain sequencing project: providing services to taxonomists for standard genome sequencing and annotation.</title>
        <authorList>
            <consortium name="The Broad Institute Genomics Platform"/>
            <consortium name="The Broad Institute Genome Sequencing Center for Infectious Disease"/>
            <person name="Wu L."/>
            <person name="Ma J."/>
        </authorList>
    </citation>
    <scope>NUCLEOTIDE SEQUENCE [LARGE SCALE GENOMIC DNA]</scope>
    <source>
        <strain evidence="3">CGMCC 1.16306</strain>
    </source>
</reference>
<sequence length="253" mass="28968">MKHILVGRKTVPLSELDWPKLRLLLPYWGLSIDAKNQIIERFSDQIINVSGLDEKLRKDINAFLAHSGLNVNTVPSDHAQMTVTFSENASAPLSIQISNLTYRYHPNKNHFYKGIWLVNQSDIPRVKIHIAEREHCSEWLAYLLLQLAEPGRDRAPLGRLAPTDYQRFASEILKVINPKFAACFWDEATDREAWPLQPGTHSGTSTYDVGPSHFNPFKKGASVDEKPQPINPFRRKKPEISIIHPFKNNRTQK</sequence>
<name>A0ABV9GTC1_9BACL</name>
<feature type="region of interest" description="Disordered" evidence="1">
    <location>
        <begin position="217"/>
        <end position="253"/>
    </location>
</feature>
<keyword evidence="3" id="KW-1185">Reference proteome</keyword>
<comment type="caution">
    <text evidence="2">The sequence shown here is derived from an EMBL/GenBank/DDBJ whole genome shotgun (WGS) entry which is preliminary data.</text>
</comment>
<organism evidence="2 3">
    <name type="scientific">Camelliibacillus cellulosilyticus</name>
    <dbReference type="NCBI Taxonomy" id="2174486"/>
    <lineage>
        <taxon>Bacteria</taxon>
        <taxon>Bacillati</taxon>
        <taxon>Bacillota</taxon>
        <taxon>Bacilli</taxon>
        <taxon>Bacillales</taxon>
        <taxon>Sporolactobacillaceae</taxon>
        <taxon>Camelliibacillus</taxon>
    </lineage>
</organism>
<proteinExistence type="predicted"/>
<gene>
    <name evidence="2" type="ORF">ACFO4N_15640</name>
</gene>
<protein>
    <submittedName>
        <fullName evidence="2">Uncharacterized protein</fullName>
    </submittedName>
</protein>
<dbReference type="RefSeq" id="WP_376847249.1">
    <property type="nucleotide sequence ID" value="NZ_JBHSFW010000016.1"/>
</dbReference>
<evidence type="ECO:0000256" key="1">
    <source>
        <dbReference type="SAM" id="MobiDB-lite"/>
    </source>
</evidence>
<evidence type="ECO:0000313" key="3">
    <source>
        <dbReference type="Proteomes" id="UP001596022"/>
    </source>
</evidence>
<dbReference type="Proteomes" id="UP001596022">
    <property type="component" value="Unassembled WGS sequence"/>
</dbReference>
<evidence type="ECO:0000313" key="2">
    <source>
        <dbReference type="EMBL" id="MFC4620146.1"/>
    </source>
</evidence>